<name>W6EMH4_9REOV</name>
<dbReference type="GeneID" id="18388480"/>
<dbReference type="Proteomes" id="UP000095968">
    <property type="component" value="Genome"/>
</dbReference>
<evidence type="ECO:0000313" key="1">
    <source>
        <dbReference type="EMBL" id="AHJ14798.1"/>
    </source>
</evidence>
<evidence type="ECO:0000313" key="2">
    <source>
        <dbReference type="Proteomes" id="UP000095968"/>
    </source>
</evidence>
<dbReference type="OrthoDB" id="13518at10239"/>
<reference evidence="1 2" key="1">
    <citation type="submission" date="2013-01" db="EMBL/GenBank/DDBJ databases">
        <title>Genome sequence of type 2 cypovirus, Inachis io cypovirus 2.</title>
        <authorList>
            <person name="Rao S."/>
            <person name="Carner G.G."/>
            <person name="Sutton G."/>
            <person name="Mertens P.P.C."/>
        </authorList>
    </citation>
    <scope>NUCLEOTIDE SEQUENCE [LARGE SCALE GENOMIC DNA]</scope>
</reference>
<accession>W6EMH4</accession>
<organism evidence="1 2">
    <name type="scientific">Inachis io cypovirus 2</name>
    <dbReference type="NCBI Taxonomy" id="1382295"/>
    <lineage>
        <taxon>Viruses</taxon>
        <taxon>Riboviria</taxon>
        <taxon>Orthornavirae</taxon>
        <taxon>Duplornaviricota</taxon>
        <taxon>Resentoviricetes</taxon>
        <taxon>Reovirales</taxon>
        <taxon>Spinareoviridae</taxon>
        <taxon>Cypovirus</taxon>
        <taxon>Cypovirus inachidis</taxon>
        <taxon>Cypovirus 2</taxon>
    </lineage>
</organism>
<protein>
    <submittedName>
        <fullName evidence="1">Uncharacterized protein</fullName>
    </submittedName>
</protein>
<dbReference type="RefSeq" id="YP_009002595.1">
    <property type="nucleotide sequence ID" value="NC_023494.1"/>
</dbReference>
<dbReference type="Pfam" id="PF19234">
    <property type="entry name" value="DUF5887"/>
    <property type="match status" value="1"/>
</dbReference>
<sequence>MQRMQLVNKQNLINYIAHSIIEEGLVDDVEAGASKNHLPKMPNPSDIEKAKLNPYHEVKDETRKDDIKENLVLATNETAFLAKTRHHYTGFYSKHILKPVPSDGIVMVNDTPYKTGSVKKVANAQKNGESTIITFEPCLFTTDNLPAGSIVKDAEGGEYGMITSHYEAFNKRKAYPIQNAFEYPSIMVSVPCEHRVKEKLMAYADKQFDKKGDLVAYIESLGPKPDIGAIIYTDKYNKNPQLVVHANGHQIINMHLRKRIVGSFIAKAPYQPDN</sequence>
<dbReference type="KEGG" id="vg:18388480"/>
<dbReference type="InterPro" id="IPR045369">
    <property type="entry name" value="DUF5887"/>
</dbReference>
<proteinExistence type="predicted"/>
<keyword evidence="2" id="KW-1185">Reference proteome</keyword>
<dbReference type="EMBL" id="KC588373">
    <property type="protein sequence ID" value="AHJ14798.1"/>
    <property type="molecule type" value="Genomic_RNA"/>
</dbReference>